<proteinExistence type="predicted"/>
<dbReference type="EMBL" id="MU806571">
    <property type="protein sequence ID" value="KAJ3834170.1"/>
    <property type="molecule type" value="Genomic_DNA"/>
</dbReference>
<sequence length="301" mass="33377">MQTSSREQRIGGYSDFFSSGYVSSKQAPSSRARHSASYSLPSIPSDLIRSLSSHSRRRSVEGENKRPATPPQSPKLRNSSRAHVPSPLASAEKSKRRSSFMGFSSRLLDKMTPGVSEAQSFVDFDETRRKSRTFTRDESAEWTKLGMSGPVVGTHVSSIRTLYPDSNERDPFSPSPKSKSFFIDLTDPSSSFTSPPKRSRHQSFISVSGAYLGSLTSSLTRRERPRSVHSLPSPSDSLPPDSGQTKSRCSSYSQPLIVDKADISSLQDESVVSLSPYDNEDRDLLADIDWREFHVQLCDNV</sequence>
<organism evidence="2 3">
    <name type="scientific">Lentinula raphanica</name>
    <dbReference type="NCBI Taxonomy" id="153919"/>
    <lineage>
        <taxon>Eukaryota</taxon>
        <taxon>Fungi</taxon>
        <taxon>Dikarya</taxon>
        <taxon>Basidiomycota</taxon>
        <taxon>Agaricomycotina</taxon>
        <taxon>Agaricomycetes</taxon>
        <taxon>Agaricomycetidae</taxon>
        <taxon>Agaricales</taxon>
        <taxon>Marasmiineae</taxon>
        <taxon>Omphalotaceae</taxon>
        <taxon>Lentinula</taxon>
    </lineage>
</organism>
<evidence type="ECO:0000313" key="2">
    <source>
        <dbReference type="EMBL" id="KAJ3834170.1"/>
    </source>
</evidence>
<dbReference type="AlphaFoldDB" id="A0AA38P0S3"/>
<evidence type="ECO:0000256" key="1">
    <source>
        <dbReference type="SAM" id="MobiDB-lite"/>
    </source>
</evidence>
<feature type="region of interest" description="Disordered" evidence="1">
    <location>
        <begin position="216"/>
        <end position="251"/>
    </location>
</feature>
<comment type="caution">
    <text evidence="2">The sequence shown here is derived from an EMBL/GenBank/DDBJ whole genome shotgun (WGS) entry which is preliminary data.</text>
</comment>
<dbReference type="Proteomes" id="UP001163846">
    <property type="component" value="Unassembled WGS sequence"/>
</dbReference>
<gene>
    <name evidence="2" type="ORF">F5878DRAFT_631206</name>
</gene>
<feature type="compositionally biased region" description="Low complexity" evidence="1">
    <location>
        <begin position="230"/>
        <end position="242"/>
    </location>
</feature>
<name>A0AA38P0S3_9AGAR</name>
<protein>
    <submittedName>
        <fullName evidence="2">Uncharacterized protein</fullName>
    </submittedName>
</protein>
<feature type="compositionally biased region" description="Polar residues" evidence="1">
    <location>
        <begin position="16"/>
        <end position="29"/>
    </location>
</feature>
<accession>A0AA38P0S3</accession>
<reference evidence="2" key="1">
    <citation type="submission" date="2022-08" db="EMBL/GenBank/DDBJ databases">
        <authorList>
            <consortium name="DOE Joint Genome Institute"/>
            <person name="Min B."/>
            <person name="Riley R."/>
            <person name="Sierra-Patev S."/>
            <person name="Naranjo-Ortiz M."/>
            <person name="Looney B."/>
            <person name="Konkel Z."/>
            <person name="Slot J.C."/>
            <person name="Sakamoto Y."/>
            <person name="Steenwyk J.L."/>
            <person name="Rokas A."/>
            <person name="Carro J."/>
            <person name="Camarero S."/>
            <person name="Ferreira P."/>
            <person name="Molpeceres G."/>
            <person name="Ruiz-Duenas F.J."/>
            <person name="Serrano A."/>
            <person name="Henrissat B."/>
            <person name="Drula E."/>
            <person name="Hughes K.W."/>
            <person name="Mata J.L."/>
            <person name="Ishikawa N.K."/>
            <person name="Vargas-Isla R."/>
            <person name="Ushijima S."/>
            <person name="Smith C.A."/>
            <person name="Ahrendt S."/>
            <person name="Andreopoulos W."/>
            <person name="He G."/>
            <person name="Labutti K."/>
            <person name="Lipzen A."/>
            <person name="Ng V."/>
            <person name="Sandor L."/>
            <person name="Barry K."/>
            <person name="Martinez A.T."/>
            <person name="Xiao Y."/>
            <person name="Gibbons J.G."/>
            <person name="Terashima K."/>
            <person name="Hibbett D.S."/>
            <person name="Grigoriev I.V."/>
        </authorList>
    </citation>
    <scope>NUCLEOTIDE SEQUENCE</scope>
    <source>
        <strain evidence="2">TFB9207</strain>
    </source>
</reference>
<feature type="compositionally biased region" description="Polar residues" evidence="1">
    <location>
        <begin position="187"/>
        <end position="203"/>
    </location>
</feature>
<feature type="region of interest" description="Disordered" evidence="1">
    <location>
        <begin position="1"/>
        <end position="99"/>
    </location>
</feature>
<evidence type="ECO:0000313" key="3">
    <source>
        <dbReference type="Proteomes" id="UP001163846"/>
    </source>
</evidence>
<feature type="region of interest" description="Disordered" evidence="1">
    <location>
        <begin position="162"/>
        <end position="203"/>
    </location>
</feature>
<keyword evidence="3" id="KW-1185">Reference proteome</keyword>